<evidence type="ECO:0000256" key="1">
    <source>
        <dbReference type="SAM" id="MobiDB-lite"/>
    </source>
</evidence>
<keyword evidence="2" id="KW-1133">Transmembrane helix</keyword>
<dbReference type="AlphaFoldDB" id="A0A6P5HMG3"/>
<dbReference type="Proteomes" id="UP000515123">
    <property type="component" value="Linkage group 24"/>
</dbReference>
<accession>A0A6P5HMG3</accession>
<feature type="region of interest" description="Disordered" evidence="1">
    <location>
        <begin position="103"/>
        <end position="142"/>
    </location>
</feature>
<dbReference type="GeneID" id="109728522"/>
<name>A0A6P5HMG3_ANACO</name>
<evidence type="ECO:0000256" key="2">
    <source>
        <dbReference type="SAM" id="Phobius"/>
    </source>
</evidence>
<evidence type="ECO:0000313" key="4">
    <source>
        <dbReference type="RefSeq" id="XP_020114528.1"/>
    </source>
</evidence>
<keyword evidence="2" id="KW-0472">Membrane</keyword>
<protein>
    <submittedName>
        <fullName evidence="4">Uncharacterized protein LOC109728522</fullName>
    </submittedName>
</protein>
<keyword evidence="2" id="KW-0812">Transmembrane</keyword>
<organism evidence="3 4">
    <name type="scientific">Ananas comosus</name>
    <name type="common">Pineapple</name>
    <name type="synonym">Ananas ananas</name>
    <dbReference type="NCBI Taxonomy" id="4615"/>
    <lineage>
        <taxon>Eukaryota</taxon>
        <taxon>Viridiplantae</taxon>
        <taxon>Streptophyta</taxon>
        <taxon>Embryophyta</taxon>
        <taxon>Tracheophyta</taxon>
        <taxon>Spermatophyta</taxon>
        <taxon>Magnoliopsida</taxon>
        <taxon>Liliopsida</taxon>
        <taxon>Poales</taxon>
        <taxon>Bromeliaceae</taxon>
        <taxon>Bromelioideae</taxon>
        <taxon>Ananas</taxon>
    </lineage>
</organism>
<keyword evidence="3" id="KW-1185">Reference proteome</keyword>
<dbReference type="RefSeq" id="XP_020114528.1">
    <property type="nucleotide sequence ID" value="XM_020258939.1"/>
</dbReference>
<gene>
    <name evidence="4" type="primary">LOC109728522</name>
</gene>
<sequence length="142" mass="16421">MAHRHLSPTHVDRQQNFCRFFFFFFFFNFLVYKFKSSSFHSLTPPPLLSQSQLYSLTPPRPRLSQYPNSQPPLPIPTLSRACLGVLLSQLSKKRLDRSIMNSSVDSDEIEQHESDSEELNQLSKDLESLVASNEKKKKKSSN</sequence>
<reference evidence="3" key="1">
    <citation type="journal article" date="2015" name="Nat. Genet.">
        <title>The pineapple genome and the evolution of CAM photosynthesis.</title>
        <authorList>
            <person name="Ming R."/>
            <person name="VanBuren R."/>
            <person name="Wai C.M."/>
            <person name="Tang H."/>
            <person name="Schatz M.C."/>
            <person name="Bowers J.E."/>
            <person name="Lyons E."/>
            <person name="Wang M.L."/>
            <person name="Chen J."/>
            <person name="Biggers E."/>
            <person name="Zhang J."/>
            <person name="Huang L."/>
            <person name="Zhang L."/>
            <person name="Miao W."/>
            <person name="Zhang J."/>
            <person name="Ye Z."/>
            <person name="Miao C."/>
            <person name="Lin Z."/>
            <person name="Wang H."/>
            <person name="Zhou H."/>
            <person name="Yim W.C."/>
            <person name="Priest H.D."/>
            <person name="Zheng C."/>
            <person name="Woodhouse M."/>
            <person name="Edger P.P."/>
            <person name="Guyot R."/>
            <person name="Guo H.B."/>
            <person name="Guo H."/>
            <person name="Zheng G."/>
            <person name="Singh R."/>
            <person name="Sharma A."/>
            <person name="Min X."/>
            <person name="Zheng Y."/>
            <person name="Lee H."/>
            <person name="Gurtowski J."/>
            <person name="Sedlazeck F.J."/>
            <person name="Harkess A."/>
            <person name="McKain M.R."/>
            <person name="Liao Z."/>
            <person name="Fang J."/>
            <person name="Liu J."/>
            <person name="Zhang X."/>
            <person name="Zhang Q."/>
            <person name="Hu W."/>
            <person name="Qin Y."/>
            <person name="Wang K."/>
            <person name="Chen L.Y."/>
            <person name="Shirley N."/>
            <person name="Lin Y.R."/>
            <person name="Liu L.Y."/>
            <person name="Hernandez A.G."/>
            <person name="Wright C.L."/>
            <person name="Bulone V."/>
            <person name="Tuskan G.A."/>
            <person name="Heath K."/>
            <person name="Zee F."/>
            <person name="Moore P.H."/>
            <person name="Sunkar R."/>
            <person name="Leebens-Mack J.H."/>
            <person name="Mockler T."/>
            <person name="Bennetzen J.L."/>
            <person name="Freeling M."/>
            <person name="Sankoff D."/>
            <person name="Paterson A.H."/>
            <person name="Zhu X."/>
            <person name="Yang X."/>
            <person name="Smith J.A."/>
            <person name="Cushman J.C."/>
            <person name="Paull R.E."/>
            <person name="Yu Q."/>
        </authorList>
    </citation>
    <scope>NUCLEOTIDE SEQUENCE [LARGE SCALE GENOMIC DNA]</scope>
    <source>
        <strain evidence="3">cv. F153</strain>
    </source>
</reference>
<evidence type="ECO:0000313" key="3">
    <source>
        <dbReference type="Proteomes" id="UP000515123"/>
    </source>
</evidence>
<feature type="transmembrane region" description="Helical" evidence="2">
    <location>
        <begin position="16"/>
        <end position="34"/>
    </location>
</feature>
<reference evidence="4" key="2">
    <citation type="submission" date="2025-08" db="UniProtKB">
        <authorList>
            <consortium name="RefSeq"/>
        </authorList>
    </citation>
    <scope>IDENTIFICATION</scope>
    <source>
        <tissue evidence="4">Leaf</tissue>
    </source>
</reference>
<proteinExistence type="predicted"/>